<dbReference type="STRING" id="1121306.SAMN02745196_01433"/>
<dbReference type="Proteomes" id="UP000184526">
    <property type="component" value="Unassembled WGS sequence"/>
</dbReference>
<evidence type="ECO:0000313" key="8">
    <source>
        <dbReference type="Proteomes" id="UP000184526"/>
    </source>
</evidence>
<keyword evidence="3 6" id="KW-1133">Transmembrane helix</keyword>
<accession>A0A1M5VXV9</accession>
<dbReference type="RefSeq" id="WP_072831345.1">
    <property type="nucleotide sequence ID" value="NZ_FQXP01000005.1"/>
</dbReference>
<dbReference type="NCBIfam" id="TIGR00790">
    <property type="entry name" value="fnt"/>
    <property type="match status" value="1"/>
</dbReference>
<dbReference type="GO" id="GO:0005886">
    <property type="term" value="C:plasma membrane"/>
    <property type="evidence" value="ECO:0007669"/>
    <property type="project" value="TreeGrafter"/>
</dbReference>
<feature type="transmembrane region" description="Helical" evidence="6">
    <location>
        <begin position="27"/>
        <end position="47"/>
    </location>
</feature>
<dbReference type="GO" id="GO:0015499">
    <property type="term" value="F:formate transmembrane transporter activity"/>
    <property type="evidence" value="ECO:0007669"/>
    <property type="project" value="TreeGrafter"/>
</dbReference>
<name>A0A1M5VXV9_9CLOT</name>
<evidence type="ECO:0000256" key="3">
    <source>
        <dbReference type="ARBA" id="ARBA00022989"/>
    </source>
</evidence>
<feature type="transmembrane region" description="Helical" evidence="6">
    <location>
        <begin position="107"/>
        <end position="134"/>
    </location>
</feature>
<reference evidence="7 8" key="1">
    <citation type="submission" date="2016-11" db="EMBL/GenBank/DDBJ databases">
        <authorList>
            <person name="Jaros S."/>
            <person name="Januszkiewicz K."/>
            <person name="Wedrychowicz H."/>
        </authorList>
    </citation>
    <scope>NUCLEOTIDE SEQUENCE [LARGE SCALE GENOMIC DNA]</scope>
    <source>
        <strain evidence="7 8">DSM 3089</strain>
    </source>
</reference>
<evidence type="ECO:0000256" key="4">
    <source>
        <dbReference type="ARBA" id="ARBA00023136"/>
    </source>
</evidence>
<evidence type="ECO:0000256" key="1">
    <source>
        <dbReference type="ARBA" id="ARBA00004141"/>
    </source>
</evidence>
<evidence type="ECO:0000256" key="2">
    <source>
        <dbReference type="ARBA" id="ARBA00022692"/>
    </source>
</evidence>
<organism evidence="7 8">
    <name type="scientific">Clostridium collagenovorans DSM 3089</name>
    <dbReference type="NCBI Taxonomy" id="1121306"/>
    <lineage>
        <taxon>Bacteria</taxon>
        <taxon>Bacillati</taxon>
        <taxon>Bacillota</taxon>
        <taxon>Clostridia</taxon>
        <taxon>Eubacteriales</taxon>
        <taxon>Clostridiaceae</taxon>
        <taxon>Clostridium</taxon>
    </lineage>
</organism>
<keyword evidence="4 6" id="KW-0472">Membrane</keyword>
<feature type="transmembrane region" description="Helical" evidence="6">
    <location>
        <begin position="246"/>
        <end position="268"/>
    </location>
</feature>
<gene>
    <name evidence="7" type="ORF">SAMN02745196_01433</name>
</gene>
<dbReference type="InterPro" id="IPR024002">
    <property type="entry name" value="For/NO2_transpt_CS"/>
</dbReference>
<evidence type="ECO:0000313" key="7">
    <source>
        <dbReference type="EMBL" id="SHH80095.1"/>
    </source>
</evidence>
<proteinExistence type="inferred from homology"/>
<comment type="subcellular location">
    <subcellularLocation>
        <location evidence="1">Membrane</location>
        <topology evidence="1">Multi-pass membrane protein</topology>
    </subcellularLocation>
</comment>
<dbReference type="AlphaFoldDB" id="A0A1M5VXV9"/>
<dbReference type="EMBL" id="FQXP01000005">
    <property type="protein sequence ID" value="SHH80095.1"/>
    <property type="molecule type" value="Genomic_DNA"/>
</dbReference>
<keyword evidence="8" id="KW-1185">Reference proteome</keyword>
<evidence type="ECO:0000256" key="5">
    <source>
        <dbReference type="ARBA" id="ARBA00049660"/>
    </source>
</evidence>
<dbReference type="PROSITE" id="PS01005">
    <property type="entry name" value="FORMATE_NITRITE_TP_1"/>
    <property type="match status" value="1"/>
</dbReference>
<keyword evidence="2 6" id="KW-0812">Transmembrane</keyword>
<protein>
    <submittedName>
        <fullName evidence="7">Formate/nitrite transporter</fullName>
    </submittedName>
</protein>
<comment type="similarity">
    <text evidence="5">Belongs to the FNT transporter (TC 1.A.16) family.</text>
</comment>
<feature type="transmembrane region" description="Helical" evidence="6">
    <location>
        <begin position="154"/>
        <end position="174"/>
    </location>
</feature>
<feature type="transmembrane region" description="Helical" evidence="6">
    <location>
        <begin position="186"/>
        <end position="210"/>
    </location>
</feature>
<dbReference type="Gene3D" id="1.20.1080.10">
    <property type="entry name" value="Glycerol uptake facilitator protein"/>
    <property type="match status" value="1"/>
</dbReference>
<dbReference type="OrthoDB" id="9786493at2"/>
<dbReference type="PANTHER" id="PTHR30520">
    <property type="entry name" value="FORMATE TRANSPORTER-RELATED"/>
    <property type="match status" value="1"/>
</dbReference>
<dbReference type="Pfam" id="PF01226">
    <property type="entry name" value="Form_Nir_trans"/>
    <property type="match status" value="1"/>
</dbReference>
<sequence>MDKKMLGPGEVCNYVEEMGVTKSNNRFLQTLVLAFLAGMFISLGAFASQVASHSITNFGLAKLIAGIVFPIGLMFVVICGAELFTGNCLLSVAYAERRISIIDLLKNLLIVFIGNYIGAVFITLLIYFSGAFSLNDAALGGYILKVAYKKSTMGFGKAFASGVLCNVLVCLSVWGSYASKDIVGKIFMAFFPIMAFVITGFEHCVANMYYLTAGLLAKGTEEYIAASHLSLEQLSKIDISHIFSNLIPVTLGNFVGGGILIGLSYWFIYKYMNKKRA</sequence>
<evidence type="ECO:0000256" key="6">
    <source>
        <dbReference type="SAM" id="Phobius"/>
    </source>
</evidence>
<feature type="transmembrane region" description="Helical" evidence="6">
    <location>
        <begin position="67"/>
        <end position="95"/>
    </location>
</feature>
<dbReference type="InterPro" id="IPR000292">
    <property type="entry name" value="For/NO2_transpt"/>
</dbReference>
<dbReference type="PANTHER" id="PTHR30520:SF6">
    <property type="entry name" value="FORMATE_NITRATE FAMILY TRANSPORTER (EUROFUNG)"/>
    <property type="match status" value="1"/>
</dbReference>
<dbReference type="InterPro" id="IPR023271">
    <property type="entry name" value="Aquaporin-like"/>
</dbReference>